<accession>A0A1X7KDP3</accession>
<keyword evidence="13" id="KW-1133">Transmembrane helix</keyword>
<feature type="domain" description="Response regulatory" evidence="15">
    <location>
        <begin position="706"/>
        <end position="823"/>
    </location>
</feature>
<keyword evidence="17" id="KW-1185">Reference proteome</keyword>
<feature type="transmembrane region" description="Helical" evidence="13">
    <location>
        <begin position="280"/>
        <end position="300"/>
    </location>
</feature>
<dbReference type="InterPro" id="IPR003594">
    <property type="entry name" value="HATPase_dom"/>
</dbReference>
<keyword evidence="8 16" id="KW-0418">Kinase</keyword>
<dbReference type="InterPro" id="IPR003661">
    <property type="entry name" value="HisK_dim/P_dom"/>
</dbReference>
<dbReference type="InterPro" id="IPR008979">
    <property type="entry name" value="Galactose-bd-like_sf"/>
</dbReference>
<dbReference type="InterPro" id="IPR004358">
    <property type="entry name" value="Sig_transdc_His_kin-like_C"/>
</dbReference>
<dbReference type="SUPFAM" id="SSF55874">
    <property type="entry name" value="ATPase domain of HSP90 chaperone/DNA topoisomerase II/histidine kinase"/>
    <property type="match status" value="2"/>
</dbReference>
<evidence type="ECO:0000256" key="5">
    <source>
        <dbReference type="ARBA" id="ARBA00022553"/>
    </source>
</evidence>
<evidence type="ECO:0000256" key="12">
    <source>
        <dbReference type="PROSITE-ProRule" id="PRU00169"/>
    </source>
</evidence>
<evidence type="ECO:0000256" key="11">
    <source>
        <dbReference type="ARBA" id="ARBA00023136"/>
    </source>
</evidence>
<dbReference type="InterPro" id="IPR010559">
    <property type="entry name" value="Sig_transdc_His_kin_internal"/>
</dbReference>
<protein>
    <recommendedName>
        <fullName evidence="3">histidine kinase</fullName>
        <ecNumber evidence="3">2.7.13.3</ecNumber>
    </recommendedName>
</protein>
<proteinExistence type="predicted"/>
<dbReference type="InterPro" id="IPR036890">
    <property type="entry name" value="HATPase_C_sf"/>
</dbReference>
<dbReference type="InterPro" id="IPR036097">
    <property type="entry name" value="HisK_dim/P_sf"/>
</dbReference>
<evidence type="ECO:0000256" key="2">
    <source>
        <dbReference type="ARBA" id="ARBA00004236"/>
    </source>
</evidence>
<dbReference type="PANTHER" id="PTHR43547:SF2">
    <property type="entry name" value="HYBRID SIGNAL TRANSDUCTION HISTIDINE KINASE C"/>
    <property type="match status" value="1"/>
</dbReference>
<feature type="domain" description="Histidine kinase" evidence="14">
    <location>
        <begin position="932"/>
        <end position="1037"/>
    </location>
</feature>
<evidence type="ECO:0000256" key="8">
    <source>
        <dbReference type="ARBA" id="ARBA00022777"/>
    </source>
</evidence>
<dbReference type="STRING" id="1852522.SAMN06295960_2350"/>
<name>A0A1X7KDP3_9BACL</name>
<evidence type="ECO:0000256" key="3">
    <source>
        <dbReference type="ARBA" id="ARBA00012438"/>
    </source>
</evidence>
<dbReference type="RefSeq" id="WP_176228906.1">
    <property type="nucleotide sequence ID" value="NZ_FXAZ01000002.1"/>
</dbReference>
<dbReference type="GO" id="GO:0000155">
    <property type="term" value="F:phosphorelay sensor kinase activity"/>
    <property type="evidence" value="ECO:0007669"/>
    <property type="project" value="InterPro"/>
</dbReference>
<feature type="transmembrane region" description="Helical" evidence="13">
    <location>
        <begin position="312"/>
        <end position="330"/>
    </location>
</feature>
<dbReference type="CDD" id="cd17574">
    <property type="entry name" value="REC_OmpR"/>
    <property type="match status" value="1"/>
</dbReference>
<dbReference type="Gene3D" id="3.30.565.10">
    <property type="entry name" value="Histidine kinase-like ATPase, C-terminal domain"/>
    <property type="match status" value="2"/>
</dbReference>
<feature type="transmembrane region" description="Helical" evidence="13">
    <location>
        <begin position="366"/>
        <end position="388"/>
    </location>
</feature>
<dbReference type="PANTHER" id="PTHR43547">
    <property type="entry name" value="TWO-COMPONENT HISTIDINE KINASE"/>
    <property type="match status" value="1"/>
</dbReference>
<dbReference type="EMBL" id="FXAZ01000002">
    <property type="protein sequence ID" value="SMG39043.1"/>
    <property type="molecule type" value="Genomic_DNA"/>
</dbReference>
<reference evidence="16 17" key="1">
    <citation type="submission" date="2017-04" db="EMBL/GenBank/DDBJ databases">
        <authorList>
            <person name="Afonso C.L."/>
            <person name="Miller P.J."/>
            <person name="Scott M.A."/>
            <person name="Spackman E."/>
            <person name="Goraichik I."/>
            <person name="Dimitrov K.M."/>
            <person name="Suarez D.L."/>
            <person name="Swayne D.E."/>
        </authorList>
    </citation>
    <scope>NUCLEOTIDE SEQUENCE [LARGE SCALE GENOMIC DNA]</scope>
    <source>
        <strain evidence="16 17">11</strain>
    </source>
</reference>
<dbReference type="Proteomes" id="UP000193834">
    <property type="component" value="Unassembled WGS sequence"/>
</dbReference>
<dbReference type="InterPro" id="IPR005467">
    <property type="entry name" value="His_kinase_dom"/>
</dbReference>
<keyword evidence="11 13" id="KW-0472">Membrane</keyword>
<dbReference type="EC" id="2.7.13.3" evidence="3"/>
<dbReference type="PROSITE" id="PS50110">
    <property type="entry name" value="RESPONSE_REGULATORY"/>
    <property type="match status" value="1"/>
</dbReference>
<feature type="transmembrane region" description="Helical" evidence="13">
    <location>
        <begin position="213"/>
        <end position="232"/>
    </location>
</feature>
<dbReference type="Pfam" id="PF02518">
    <property type="entry name" value="HATPase_c"/>
    <property type="match status" value="2"/>
</dbReference>
<dbReference type="CDD" id="cd00082">
    <property type="entry name" value="HisKA"/>
    <property type="match status" value="1"/>
</dbReference>
<feature type="transmembrane region" description="Helical" evidence="13">
    <location>
        <begin position="336"/>
        <end position="354"/>
    </location>
</feature>
<dbReference type="SMART" id="SM00448">
    <property type="entry name" value="REC"/>
    <property type="match status" value="1"/>
</dbReference>
<evidence type="ECO:0000256" key="6">
    <source>
        <dbReference type="ARBA" id="ARBA00022679"/>
    </source>
</evidence>
<dbReference type="Gene3D" id="2.60.120.260">
    <property type="entry name" value="Galactose-binding domain-like"/>
    <property type="match status" value="1"/>
</dbReference>
<dbReference type="GO" id="GO:0005524">
    <property type="term" value="F:ATP binding"/>
    <property type="evidence" value="ECO:0007669"/>
    <property type="project" value="UniProtKB-KW"/>
</dbReference>
<evidence type="ECO:0000256" key="1">
    <source>
        <dbReference type="ARBA" id="ARBA00000085"/>
    </source>
</evidence>
<evidence type="ECO:0000313" key="16">
    <source>
        <dbReference type="EMBL" id="SMG39043.1"/>
    </source>
</evidence>
<dbReference type="PRINTS" id="PR00344">
    <property type="entry name" value="BCTRLSENSOR"/>
</dbReference>
<dbReference type="SUPFAM" id="SSF52172">
    <property type="entry name" value="CheY-like"/>
    <property type="match status" value="1"/>
</dbReference>
<dbReference type="InterPro" id="IPR001789">
    <property type="entry name" value="Sig_transdc_resp-reg_receiver"/>
</dbReference>
<dbReference type="FunFam" id="3.30.565.10:FF:000023">
    <property type="entry name" value="PAS domain-containing sensor histidine kinase"/>
    <property type="match status" value="1"/>
</dbReference>
<feature type="transmembrane region" description="Helical" evidence="13">
    <location>
        <begin position="244"/>
        <end position="260"/>
    </location>
</feature>
<dbReference type="GO" id="GO:0005886">
    <property type="term" value="C:plasma membrane"/>
    <property type="evidence" value="ECO:0007669"/>
    <property type="project" value="UniProtKB-SubCell"/>
</dbReference>
<evidence type="ECO:0000256" key="9">
    <source>
        <dbReference type="ARBA" id="ARBA00022840"/>
    </source>
</evidence>
<evidence type="ECO:0000256" key="7">
    <source>
        <dbReference type="ARBA" id="ARBA00022741"/>
    </source>
</evidence>
<evidence type="ECO:0000313" key="17">
    <source>
        <dbReference type="Proteomes" id="UP000193834"/>
    </source>
</evidence>
<keyword evidence="7" id="KW-0547">Nucleotide-binding</keyword>
<dbReference type="Pfam" id="PF06580">
    <property type="entry name" value="His_kinase"/>
    <property type="match status" value="1"/>
</dbReference>
<dbReference type="AlphaFoldDB" id="A0A1X7KDP3"/>
<dbReference type="Gene3D" id="3.40.50.2300">
    <property type="match status" value="1"/>
</dbReference>
<feature type="modified residue" description="4-aspartylphosphate" evidence="12">
    <location>
        <position position="756"/>
    </location>
</feature>
<feature type="domain" description="Histidine kinase" evidence="14">
    <location>
        <begin position="441"/>
        <end position="659"/>
    </location>
</feature>
<keyword evidence="5 12" id="KW-0597">Phosphoprotein</keyword>
<comment type="subcellular location">
    <subcellularLocation>
        <location evidence="2">Cell membrane</location>
    </subcellularLocation>
</comment>
<keyword evidence="4" id="KW-1003">Cell membrane</keyword>
<dbReference type="SUPFAM" id="SSF47384">
    <property type="entry name" value="Homodimeric domain of signal transducing histidine kinase"/>
    <property type="match status" value="1"/>
</dbReference>
<dbReference type="SMART" id="SM00387">
    <property type="entry name" value="HATPase_c"/>
    <property type="match status" value="2"/>
</dbReference>
<keyword evidence="6" id="KW-0808">Transferase</keyword>
<sequence>MLSILKQYRRPLLAICLWAALLLLLYGLPLLDSCPPPCAIGQQGGVDLSRCSFDKKEPIALEGRWQFYPNQFLYTERAEPNASIGSTYVDVPHRWNTSNWPLFHNKVQYATYKLKLKLPEKVSNYAIRLVNVKTASQVFVDGKLVGQRGKVGATFKEAESYNQPYTVYFSAASDEVELLLQVSNFDFNANRGISEAIYIGSPESIHHYEKRQGFFDIILISCLLFMGLYFFGEHIHRRDGRSPIYFPLFCLFGVVYFASHGEKLLMEWLPHLPNEVFVKIQMLSSMGVSYFFLIHIYTQLKPYASAWLVRALSYYTAGIALFLIIVPTAFYTQFMYALLLVNLFGLAYIILISLRAVQAGMEGSFYILISVLAAMQVIVMMVAKAGWIGYYNNIPPIGILVFVLAQGLFFSSRFSNAYEQIKQLSQQLMNKMKEQEQFLVRTSHELKTPLNAIMNISQSMIEGAGGRLNAAQESDLKLVNSTAHRLSHLVKDILDAEQLKNERIRLYPKAIDIYPVVSVIVDIFRHLNMKQELQIMNEVRADEHFVVGDENRLSQILYNLLDNALKHTEAGSIHIVCEHREGYEAVSVIDTGVGIAEDQWNSIFTEYKQVERSSYTDTSGIGIGLPIAKQLVERQGGDMRVRSVLGAGSTFTFTLPAASRSNQEEAALMNSTMETLMVRDIAAGKERERLDEEAATSRTAAAYQGHVLLVDDSYPGLKALKNLLTLDGYTCDAVTSGEAALELLKHGNPYNLCIMDVMMPKMSGFELCRLIRQSYHSLELPVLMATAGANFQLNKLGFESGANDFIHKPYDWTDLRGRVRTLVELKATAAKLVHSERDMLRAQIKPHFLFNAINTILWMSKRDPEETRKLLYHLSDFLRGSFDFDNHDAEVPFSDELQLIEAYLSLERARFGERLQVKYDLEAKEFDIPALLLQPIVENAVRHGLMEKVEGGTVMISSRRSKDWIEIMVADDGVGISLEHLHHLNSTAAYAMPDRSRKGIGLDNINRRLRSLYGTTLQIERRDGGGTKVSMFIRAGKENK</sequence>
<keyword evidence="9" id="KW-0067">ATP-binding</keyword>
<dbReference type="PROSITE" id="PS50109">
    <property type="entry name" value="HIS_KIN"/>
    <property type="match status" value="2"/>
</dbReference>
<dbReference type="InterPro" id="IPR011623">
    <property type="entry name" value="7TMR_DISM_rcpt_extracell_dom1"/>
</dbReference>
<keyword evidence="13" id="KW-0812">Transmembrane</keyword>
<evidence type="ECO:0000256" key="4">
    <source>
        <dbReference type="ARBA" id="ARBA00022475"/>
    </source>
</evidence>
<evidence type="ECO:0000259" key="14">
    <source>
        <dbReference type="PROSITE" id="PS50109"/>
    </source>
</evidence>
<dbReference type="Pfam" id="PF00512">
    <property type="entry name" value="HisKA"/>
    <property type="match status" value="1"/>
</dbReference>
<dbReference type="SMART" id="SM00388">
    <property type="entry name" value="HisKA"/>
    <property type="match status" value="1"/>
</dbReference>
<dbReference type="SUPFAM" id="SSF49785">
    <property type="entry name" value="Galactose-binding domain-like"/>
    <property type="match status" value="1"/>
</dbReference>
<dbReference type="Gene3D" id="1.10.287.130">
    <property type="match status" value="1"/>
</dbReference>
<comment type="catalytic activity">
    <reaction evidence="1">
        <text>ATP + protein L-histidine = ADP + protein N-phospho-L-histidine.</text>
        <dbReference type="EC" id="2.7.13.3"/>
    </reaction>
</comment>
<evidence type="ECO:0000259" key="15">
    <source>
        <dbReference type="PROSITE" id="PS50110"/>
    </source>
</evidence>
<gene>
    <name evidence="16" type="ORF">SAMN06295960_2350</name>
</gene>
<dbReference type="Pfam" id="PF07695">
    <property type="entry name" value="7TMR-DISM_7TM"/>
    <property type="match status" value="1"/>
</dbReference>
<organism evidence="16 17">
    <name type="scientific">Paenibacillus aquistagni</name>
    <dbReference type="NCBI Taxonomy" id="1852522"/>
    <lineage>
        <taxon>Bacteria</taxon>
        <taxon>Bacillati</taxon>
        <taxon>Bacillota</taxon>
        <taxon>Bacilli</taxon>
        <taxon>Bacillales</taxon>
        <taxon>Paenibacillaceae</taxon>
        <taxon>Paenibacillus</taxon>
    </lineage>
</organism>
<evidence type="ECO:0000256" key="13">
    <source>
        <dbReference type="SAM" id="Phobius"/>
    </source>
</evidence>
<evidence type="ECO:0000256" key="10">
    <source>
        <dbReference type="ARBA" id="ARBA00023012"/>
    </source>
</evidence>
<dbReference type="InterPro" id="IPR011006">
    <property type="entry name" value="CheY-like_superfamily"/>
</dbReference>
<keyword evidence="10" id="KW-0902">Two-component regulatory system</keyword>
<dbReference type="Pfam" id="PF00072">
    <property type="entry name" value="Response_reg"/>
    <property type="match status" value="1"/>
</dbReference>